<reference evidence="10" key="1">
    <citation type="submission" date="2023-07" db="EMBL/GenBank/DDBJ databases">
        <title>The genome sequence of Rhodocytophaga aerolata KACC 12507.</title>
        <authorList>
            <person name="Zhang X."/>
        </authorList>
    </citation>
    <scope>NUCLEOTIDE SEQUENCE</scope>
    <source>
        <strain evidence="10">KACC 12507</strain>
    </source>
</reference>
<evidence type="ECO:0000256" key="1">
    <source>
        <dbReference type="ARBA" id="ARBA00001541"/>
    </source>
</evidence>
<feature type="domain" description="CheB-type methylesterase" evidence="8">
    <location>
        <begin position="32"/>
        <end position="218"/>
    </location>
</feature>
<comment type="catalytic activity">
    <reaction evidence="1">
        <text>L-glutamyl-[protein] + S-adenosyl-L-methionine = [protein]-L-glutamate 5-O-methyl ester + S-adenosyl-L-homocysteine</text>
        <dbReference type="Rhea" id="RHEA:24452"/>
        <dbReference type="Rhea" id="RHEA-COMP:10208"/>
        <dbReference type="Rhea" id="RHEA-COMP:10311"/>
        <dbReference type="ChEBI" id="CHEBI:29973"/>
        <dbReference type="ChEBI" id="CHEBI:57856"/>
        <dbReference type="ChEBI" id="CHEBI:59789"/>
        <dbReference type="ChEBI" id="CHEBI:82795"/>
        <dbReference type="EC" id="2.1.1.80"/>
    </reaction>
</comment>
<evidence type="ECO:0000256" key="3">
    <source>
        <dbReference type="ARBA" id="ARBA00022603"/>
    </source>
</evidence>
<keyword evidence="3 10" id="KW-0489">Methyltransferase</keyword>
<dbReference type="SMART" id="SM00138">
    <property type="entry name" value="MeTrc"/>
    <property type="match status" value="1"/>
</dbReference>
<dbReference type="Pfam" id="PF13596">
    <property type="entry name" value="PAS_10"/>
    <property type="match status" value="1"/>
</dbReference>
<dbReference type="InterPro" id="IPR035909">
    <property type="entry name" value="CheB_C"/>
</dbReference>
<evidence type="ECO:0000259" key="8">
    <source>
        <dbReference type="PROSITE" id="PS50122"/>
    </source>
</evidence>
<dbReference type="Pfam" id="PF01739">
    <property type="entry name" value="CheR"/>
    <property type="match status" value="1"/>
</dbReference>
<dbReference type="Gene3D" id="1.10.155.10">
    <property type="entry name" value="Chemotaxis receptor methyltransferase CheR, N-terminal domain"/>
    <property type="match status" value="1"/>
</dbReference>
<keyword evidence="11" id="KW-1185">Reference proteome</keyword>
<evidence type="ECO:0000256" key="4">
    <source>
        <dbReference type="ARBA" id="ARBA00022679"/>
    </source>
</evidence>
<dbReference type="PANTHER" id="PTHR24422:SF27">
    <property type="entry name" value="PROTEIN-GLUTAMATE O-METHYLTRANSFERASE"/>
    <property type="match status" value="1"/>
</dbReference>
<dbReference type="PROSITE" id="PS50123">
    <property type="entry name" value="CHER"/>
    <property type="match status" value="1"/>
</dbReference>
<feature type="domain" description="CheR-type methyltransferase" evidence="9">
    <location>
        <begin position="237"/>
        <end position="499"/>
    </location>
</feature>
<dbReference type="CDD" id="cd02440">
    <property type="entry name" value="AdoMet_MTases"/>
    <property type="match status" value="1"/>
</dbReference>
<dbReference type="SMART" id="SM00091">
    <property type="entry name" value="PAS"/>
    <property type="match status" value="3"/>
</dbReference>
<keyword evidence="6" id="KW-0145">Chemotaxis</keyword>
<dbReference type="InterPro" id="IPR000673">
    <property type="entry name" value="Sig_transdc_resp-reg_Me-estase"/>
</dbReference>
<protein>
    <recommendedName>
        <fullName evidence="2">protein-glutamate O-methyltransferase</fullName>
        <ecNumber evidence="2">2.1.1.80</ecNumber>
    </recommendedName>
</protein>
<proteinExistence type="predicted"/>
<evidence type="ECO:0000256" key="6">
    <source>
        <dbReference type="PROSITE-ProRule" id="PRU00050"/>
    </source>
</evidence>
<feature type="active site" evidence="6">
    <location>
        <position position="160"/>
    </location>
</feature>
<feature type="active site" evidence="6">
    <location>
        <position position="41"/>
    </location>
</feature>
<comment type="caution">
    <text evidence="10">The sequence shown here is derived from an EMBL/GenBank/DDBJ whole genome shotgun (WGS) entry which is preliminary data.</text>
</comment>
<dbReference type="GO" id="GO:0032259">
    <property type="term" value="P:methylation"/>
    <property type="evidence" value="ECO:0007669"/>
    <property type="project" value="UniProtKB-KW"/>
</dbReference>
<dbReference type="Pfam" id="PF01339">
    <property type="entry name" value="CheB_methylest"/>
    <property type="match status" value="1"/>
</dbReference>
<evidence type="ECO:0000313" key="10">
    <source>
        <dbReference type="EMBL" id="MDO1444981.1"/>
    </source>
</evidence>
<dbReference type="Gene3D" id="3.40.50.150">
    <property type="entry name" value="Vaccinia Virus protein VP39"/>
    <property type="match status" value="1"/>
</dbReference>
<accession>A0ABT8QYQ7</accession>
<dbReference type="GO" id="GO:0008168">
    <property type="term" value="F:methyltransferase activity"/>
    <property type="evidence" value="ECO:0007669"/>
    <property type="project" value="UniProtKB-KW"/>
</dbReference>
<dbReference type="InterPro" id="IPR022642">
    <property type="entry name" value="CheR_C"/>
</dbReference>
<dbReference type="PANTHER" id="PTHR24422">
    <property type="entry name" value="CHEMOTAXIS PROTEIN METHYLTRANSFERASE"/>
    <property type="match status" value="1"/>
</dbReference>
<dbReference type="Gene3D" id="3.40.50.180">
    <property type="entry name" value="Methylesterase CheB, C-terminal domain"/>
    <property type="match status" value="1"/>
</dbReference>
<feature type="active site" evidence="6">
    <location>
        <position position="68"/>
    </location>
</feature>
<dbReference type="Pfam" id="PF03705">
    <property type="entry name" value="CheR_N"/>
    <property type="match status" value="1"/>
</dbReference>
<feature type="coiled-coil region" evidence="7">
    <location>
        <begin position="659"/>
        <end position="756"/>
    </location>
</feature>
<sequence length="990" mass="113099">MVNGKPLDNNKLTKEEFLEEWQVDVQQLKNRAFPIVGIGGSAGALDSFKEFFSTIPSDTGMAFVLVQHLDPTMKSMLPELLQRNTPIPVVAVADGLQVEPNHIYVIPENTEMVIFNGRLLLFKPTRPRGLRMPIDTFFQSLAADWGEKAAGIIFSGMGSDGELGARFIKKGLGLVIAQDPKTASYDSMPRSVIDTNSADYVLAPKQMAEKLLEFIKKPYQHMQKKNAFDNAKVVNTLQKVLQLLRSHTGHDFSLYKPNTIFRRLERRLHTHQLTSMEEYVEFLHNNPGEIDLLLQDMLIGVTKFFRDYPAFKLLEDKILPNLLKNKSKDKPLRIWVAGCSTGEEAYSLAIIIKEFVERSKAKQFLKIQFYATDLAHEAIEKARKGVYYSNIAADISPERLHRYFVKQGNLYQINQEIREMIVFAQHNLVSDPIFTKLDLLCCRNVFIYFNPELQKKLLPIFHFALNPEGVLFLGPSENIQGSETLFDSVDLKWKLYKRRLNTSALADITDFPGKNFTHVTPKDAPAERELPIAVGEYVKRVLLREHTPAAVLINDKGDIIYINGRISPYLELMPGEVEVNIFSMATEKLAFDLRNAVKQAITKQEVVVSQTKIKANGKGAVLKLTVKYLKNPEEIKGLLLVVFEELPLPAKRPKTTSLSALTKQDLEEKEEEIKLLREQLQQIREERDVTVEEIKSANEELQSTNEELQSTNEEAISAREELQSMNEELMTVNTELREKTDQLTEINNDIVNLLNSSHIATIFVDTSLHIRRFTPAASQVMNLIATDIGRPLVHIRSTLQYNTLIKDLQEVINCLIPTEKEIQSDDGKYYSVRILPYRTTDNYIYGAVINFVDITSSKVSQQKQQESLLLMENIVDSIRDPMLVLDGQKRVIALSRAFRKIFRVTEENTKGRILFELGNGEWNIDGLKQLLDKVIEQDQQEDFNDFIVEKHFPKIGFKRMKLHGRHIVNRLGHQQDHLLLLTIEDITSKQ</sequence>
<dbReference type="Proteomes" id="UP001168528">
    <property type="component" value="Unassembled WGS sequence"/>
</dbReference>
<name>A0ABT8QYQ7_9BACT</name>
<dbReference type="Pfam" id="PF00989">
    <property type="entry name" value="PAS"/>
    <property type="match status" value="1"/>
</dbReference>
<dbReference type="Gene3D" id="3.30.450.20">
    <property type="entry name" value="PAS domain"/>
    <property type="match status" value="2"/>
</dbReference>
<evidence type="ECO:0000256" key="7">
    <source>
        <dbReference type="SAM" id="Coils"/>
    </source>
</evidence>
<keyword evidence="6" id="KW-0378">Hydrolase</keyword>
<evidence type="ECO:0000259" key="9">
    <source>
        <dbReference type="PROSITE" id="PS50123"/>
    </source>
</evidence>
<dbReference type="PRINTS" id="PR00996">
    <property type="entry name" value="CHERMTFRASE"/>
</dbReference>
<dbReference type="RefSeq" id="WP_302035782.1">
    <property type="nucleotide sequence ID" value="NZ_JAUKPO010000001.1"/>
</dbReference>
<gene>
    <name evidence="10" type="ORF">Q0590_01900</name>
</gene>
<keyword evidence="5" id="KW-0949">S-adenosyl-L-methionine</keyword>
<keyword evidence="7" id="KW-0175">Coiled coil</keyword>
<dbReference type="InterPro" id="IPR036804">
    <property type="entry name" value="CheR_N_sf"/>
</dbReference>
<organism evidence="10 11">
    <name type="scientific">Rhodocytophaga aerolata</name>
    <dbReference type="NCBI Taxonomy" id="455078"/>
    <lineage>
        <taxon>Bacteria</taxon>
        <taxon>Pseudomonadati</taxon>
        <taxon>Bacteroidota</taxon>
        <taxon>Cytophagia</taxon>
        <taxon>Cytophagales</taxon>
        <taxon>Rhodocytophagaceae</taxon>
        <taxon>Rhodocytophaga</taxon>
    </lineage>
</organism>
<keyword evidence="4" id="KW-0808">Transferase</keyword>
<evidence type="ECO:0000313" key="11">
    <source>
        <dbReference type="Proteomes" id="UP001168528"/>
    </source>
</evidence>
<dbReference type="InterPro" id="IPR029063">
    <property type="entry name" value="SAM-dependent_MTases_sf"/>
</dbReference>
<dbReference type="InterPro" id="IPR013767">
    <property type="entry name" value="PAS_fold"/>
</dbReference>
<dbReference type="SUPFAM" id="SSF55785">
    <property type="entry name" value="PYP-like sensor domain (PAS domain)"/>
    <property type="match status" value="2"/>
</dbReference>
<dbReference type="SUPFAM" id="SSF53335">
    <property type="entry name" value="S-adenosyl-L-methionine-dependent methyltransferases"/>
    <property type="match status" value="1"/>
</dbReference>
<dbReference type="EMBL" id="JAUKPO010000001">
    <property type="protein sequence ID" value="MDO1444981.1"/>
    <property type="molecule type" value="Genomic_DNA"/>
</dbReference>
<dbReference type="PROSITE" id="PS50122">
    <property type="entry name" value="CHEB"/>
    <property type="match status" value="1"/>
</dbReference>
<evidence type="ECO:0000256" key="5">
    <source>
        <dbReference type="ARBA" id="ARBA00022691"/>
    </source>
</evidence>
<dbReference type="SUPFAM" id="SSF47757">
    <property type="entry name" value="Chemotaxis receptor methyltransferase CheR, N-terminal domain"/>
    <property type="match status" value="1"/>
</dbReference>
<dbReference type="InterPro" id="IPR000014">
    <property type="entry name" value="PAS"/>
</dbReference>
<dbReference type="InterPro" id="IPR050903">
    <property type="entry name" value="Bact_Chemotaxis_MeTrfase"/>
</dbReference>
<dbReference type="InterPro" id="IPR000780">
    <property type="entry name" value="CheR_MeTrfase"/>
</dbReference>
<evidence type="ECO:0000256" key="2">
    <source>
        <dbReference type="ARBA" id="ARBA00012534"/>
    </source>
</evidence>
<dbReference type="SUPFAM" id="SSF52738">
    <property type="entry name" value="Methylesterase CheB, C-terminal domain"/>
    <property type="match status" value="1"/>
</dbReference>
<dbReference type="InterPro" id="IPR022641">
    <property type="entry name" value="CheR_N"/>
</dbReference>
<dbReference type="InterPro" id="IPR035965">
    <property type="entry name" value="PAS-like_dom_sf"/>
</dbReference>
<dbReference type="EC" id="2.1.1.80" evidence="2"/>
<dbReference type="CDD" id="cd16434">
    <property type="entry name" value="CheB-CheR_fusion"/>
    <property type="match status" value="1"/>
</dbReference>